<dbReference type="Pfam" id="PF01972">
    <property type="entry name" value="SDH_protease"/>
    <property type="match status" value="1"/>
</dbReference>
<dbReference type="Proteomes" id="UP000752297">
    <property type="component" value="Unassembled WGS sequence"/>
</dbReference>
<dbReference type="PANTHER" id="PTHR35984:SF1">
    <property type="entry name" value="PERIPLASMIC SERINE PROTEASE"/>
    <property type="match status" value="1"/>
</dbReference>
<dbReference type="AlphaFoldDB" id="A0A949UVE6"/>
<keyword evidence="1" id="KW-0645">Protease</keyword>
<evidence type="ECO:0000313" key="2">
    <source>
        <dbReference type="Proteomes" id="UP000752297"/>
    </source>
</evidence>
<accession>A0A949UVE6</accession>
<dbReference type="PANTHER" id="PTHR35984">
    <property type="entry name" value="PERIPLASMIC SERINE PROTEASE"/>
    <property type="match status" value="1"/>
</dbReference>
<keyword evidence="2" id="KW-1185">Reference proteome</keyword>
<dbReference type="RefSeq" id="WP_217678214.1">
    <property type="nucleotide sequence ID" value="NZ_JAHRVA010000005.1"/>
</dbReference>
<dbReference type="GO" id="GO:0006508">
    <property type="term" value="P:proteolysis"/>
    <property type="evidence" value="ECO:0007669"/>
    <property type="project" value="UniProtKB-KW"/>
</dbReference>
<dbReference type="EMBL" id="JAHRVA010000005">
    <property type="protein sequence ID" value="MBV2144211.1"/>
    <property type="molecule type" value="Genomic_DNA"/>
</dbReference>
<dbReference type="GO" id="GO:0016020">
    <property type="term" value="C:membrane"/>
    <property type="evidence" value="ECO:0007669"/>
    <property type="project" value="InterPro"/>
</dbReference>
<sequence length="292" mass="33745">MAVNLPIDKIIFSTVEQAEQEVENALECDVLYYYGEIRTGYTPIFRDVVEQIAERQGKRDAIGICLTTPGGQVEAVENMVEILRHHYNYLYAIVPRSAMSAGTILCMAADKIFMDYSSSLGPIDPQVPDRENKNLVPALGYLDKVKELIDKSLNNTISPAEFHMLQNQDLAMLRFYEQSRELSISLLKDWLTKYKFKDWTHHRTNNPGAPVTDEEKRARAEEIATMLSNNNIWHSHGRMISMSRLMHDMKLEIEDFGANLEHRDAIRRYSQTLTNHLERQGIPVYMYNRHVH</sequence>
<evidence type="ECO:0000313" key="1">
    <source>
        <dbReference type="EMBL" id="MBV2144211.1"/>
    </source>
</evidence>
<keyword evidence="1" id="KW-0378">Hydrolase</keyword>
<gene>
    <name evidence="1" type="ORF">KUG47_11975</name>
</gene>
<comment type="caution">
    <text evidence="1">The sequence shown here is derived from an EMBL/GenBank/DDBJ whole genome shotgun (WGS) entry which is preliminary data.</text>
</comment>
<dbReference type="InterPro" id="IPR002825">
    <property type="entry name" value="Pept_S49_ser-pept_pro"/>
</dbReference>
<reference evidence="1 2" key="1">
    <citation type="submission" date="2021-06" db="EMBL/GenBank/DDBJ databases">
        <title>Falsochrobactrum tianjin sp.nov., a new petroleum-degrading bacteria isolated from oily soils.</title>
        <authorList>
            <person name="Chen G."/>
            <person name="Chen H."/>
            <person name="Tian J."/>
            <person name="Qing J."/>
            <person name="Zhong L."/>
            <person name="Ma W."/>
            <person name="Song Y."/>
            <person name="Cui X."/>
            <person name="Yan B."/>
        </authorList>
    </citation>
    <scope>NUCLEOTIDE SEQUENCE [LARGE SCALE GENOMIC DNA]</scope>
    <source>
        <strain evidence="1 2">TDYN1</strain>
    </source>
</reference>
<dbReference type="GO" id="GO:0008233">
    <property type="term" value="F:peptidase activity"/>
    <property type="evidence" value="ECO:0007669"/>
    <property type="project" value="UniProtKB-KW"/>
</dbReference>
<proteinExistence type="predicted"/>
<protein>
    <submittedName>
        <fullName evidence="1">ATP-dependent Clp protease proteolytic subunit</fullName>
    </submittedName>
</protein>
<organism evidence="1 2">
    <name type="scientific">Falsochrobactrum tianjinense</name>
    <dbReference type="NCBI Taxonomy" id="2706015"/>
    <lineage>
        <taxon>Bacteria</taxon>
        <taxon>Pseudomonadati</taxon>
        <taxon>Pseudomonadota</taxon>
        <taxon>Alphaproteobacteria</taxon>
        <taxon>Hyphomicrobiales</taxon>
        <taxon>Brucellaceae</taxon>
        <taxon>Falsochrobactrum</taxon>
    </lineage>
</organism>
<name>A0A949UVE6_9HYPH</name>